<dbReference type="EMBL" id="CP001932">
    <property type="protein sequence ID" value="ADD05789.1"/>
    <property type="molecule type" value="Genomic_DNA"/>
</dbReference>
<evidence type="ECO:0000313" key="3">
    <source>
        <dbReference type="EMBL" id="ADD05789.1"/>
    </source>
</evidence>
<dbReference type="Pfam" id="PF25213">
    <property type="entry name" value="HVO_A0261_N"/>
    <property type="match status" value="1"/>
</dbReference>
<dbReference type="SUPFAM" id="SSF46785">
    <property type="entry name" value="Winged helix' DNA-binding domain"/>
    <property type="match status" value="1"/>
</dbReference>
<dbReference type="Proteomes" id="UP000001879">
    <property type="component" value="Chromosome"/>
</dbReference>
<evidence type="ECO:0000313" key="4">
    <source>
        <dbReference type="EMBL" id="ELY30135.1"/>
    </source>
</evidence>
<dbReference type="Proteomes" id="UP000011543">
    <property type="component" value="Unassembled WGS sequence"/>
</dbReference>
<reference evidence="3 5" key="2">
    <citation type="journal article" date="2012" name="BMC Genomics">
        <title>A comparative genomics perspective on the genetic content of the alkaliphilic haloarchaeon Natrialba magadii ATCC 43099T.</title>
        <authorList>
            <person name="Siddaramappa S."/>
            <person name="Challacombe J.F."/>
            <person name="Decastro R.E."/>
            <person name="Pfeiffer F."/>
            <person name="Sastre D.E."/>
            <person name="Gimenez M.I."/>
            <person name="Paggi R.A."/>
            <person name="Detter J.C."/>
            <person name="Davenport K.W."/>
            <person name="Goodwin L.A."/>
            <person name="Kyrpides N."/>
            <person name="Tapia R."/>
            <person name="Pitluck S."/>
            <person name="Lucas S."/>
            <person name="Woyke T."/>
            <person name="Maupin-Furlow J.A."/>
        </authorList>
    </citation>
    <scope>NUCLEOTIDE SEQUENCE [LARGE SCALE GENOMIC DNA]</scope>
    <source>
        <strain evidence="3">ATCC 43099</strain>
        <strain evidence="5">ATCC 43099 / DSM 3394 / CCM 3739 / CIP 104546 / IAM 13178 / JCM 8861 / NBRC 102185 / NCIMB 2190 / MS3</strain>
    </source>
</reference>
<reference evidence="5" key="1">
    <citation type="submission" date="2010-02" db="EMBL/GenBank/DDBJ databases">
        <title>Complete sequence of chromosome of Natrialba magadii ATCC 43099.</title>
        <authorList>
            <consortium name="US DOE Joint Genome Institute"/>
            <person name="Lucas S."/>
            <person name="Copeland A."/>
            <person name="Lapidus A."/>
            <person name="Cheng J.-F."/>
            <person name="Bruce D."/>
            <person name="Goodwin L."/>
            <person name="Pitluck S."/>
            <person name="Davenport K."/>
            <person name="Saunders E."/>
            <person name="Detter J.C."/>
            <person name="Han C."/>
            <person name="Tapia R."/>
            <person name="Land M."/>
            <person name="Hauser L."/>
            <person name="Kyrpides N."/>
            <person name="Mikhailova N."/>
            <person name="De Castro R.E."/>
            <person name="Maupin-Furlow J.A."/>
            <person name="Woyke T."/>
        </authorList>
    </citation>
    <scope>NUCLEOTIDE SEQUENCE [LARGE SCALE GENOMIC DNA]</scope>
    <source>
        <strain evidence="5">ATCC 43099 / DSM 3394 / CCM 3739 / CIP 104546 / IAM 13178 / JCM 8861 / NBRC 102185 / NCIMB 2190 / MS3</strain>
    </source>
</reference>
<dbReference type="AlphaFoldDB" id="D3SWQ7"/>
<protein>
    <submittedName>
        <fullName evidence="3">HTH domain protein</fullName>
    </submittedName>
    <submittedName>
        <fullName evidence="4">Transcriptional regulator</fullName>
    </submittedName>
</protein>
<dbReference type="InterPro" id="IPR013561">
    <property type="entry name" value="FilR1_middle_dom"/>
</dbReference>
<dbReference type="Gene3D" id="1.10.10.10">
    <property type="entry name" value="Winged helix-like DNA-binding domain superfamily/Winged helix DNA-binding domain"/>
    <property type="match status" value="1"/>
</dbReference>
<reference evidence="4 6" key="3">
    <citation type="journal article" date="2014" name="PLoS Genet.">
        <title>Phylogenetically driven sequencing of extremely halophilic archaea reveals strategies for static and dynamic osmo-response.</title>
        <authorList>
            <person name="Becker E.A."/>
            <person name="Seitzer P.M."/>
            <person name="Tritt A."/>
            <person name="Larsen D."/>
            <person name="Krusor M."/>
            <person name="Yao A.I."/>
            <person name="Wu D."/>
            <person name="Madern D."/>
            <person name="Eisen J.A."/>
            <person name="Darling A.E."/>
            <person name="Facciotti M.T."/>
        </authorList>
    </citation>
    <scope>NUCLEOTIDE SEQUENCE [LARGE SCALE GENOMIC DNA]</scope>
    <source>
        <strain evidence="6">ATCC 43099 / DSM 3394 / CCM 3739 / CIP 104546 / IAM 13178 / JCM 8861 / NBRC 102185 / NCIMB 2190 / MS3</strain>
        <strain evidence="4">MS-3</strain>
    </source>
</reference>
<organism evidence="3 5">
    <name type="scientific">Natrialba magadii (strain ATCC 43099 / DSM 3394 / CCM 3739 / CIP 104546 / IAM 13178 / JCM 8861 / NBRC 102185 / NCIMB 2190 / MS3)</name>
    <name type="common">Natronobacterium magadii</name>
    <dbReference type="NCBI Taxonomy" id="547559"/>
    <lineage>
        <taxon>Archaea</taxon>
        <taxon>Methanobacteriati</taxon>
        <taxon>Methanobacteriota</taxon>
        <taxon>Stenosarchaea group</taxon>
        <taxon>Halobacteria</taxon>
        <taxon>Halobacteriales</taxon>
        <taxon>Natrialbaceae</taxon>
        <taxon>Natrialba</taxon>
    </lineage>
</organism>
<dbReference type="InterPro" id="IPR057527">
    <property type="entry name" value="HVO_A0261-like_N"/>
</dbReference>
<dbReference type="Pfam" id="PF08350">
    <property type="entry name" value="FilR1_middle"/>
    <property type="match status" value="1"/>
</dbReference>
<evidence type="ECO:0000313" key="5">
    <source>
        <dbReference type="Proteomes" id="UP000001879"/>
    </source>
</evidence>
<dbReference type="InterPro" id="IPR036390">
    <property type="entry name" value="WH_DNA-bd_sf"/>
</dbReference>
<accession>D3SWQ7</accession>
<evidence type="ECO:0000313" key="6">
    <source>
        <dbReference type="Proteomes" id="UP000011543"/>
    </source>
</evidence>
<feature type="domain" description="Methanogenesis regulatory protein FilR1 middle" evidence="1">
    <location>
        <begin position="122"/>
        <end position="245"/>
    </location>
</feature>
<name>D3SWQ7_NATMM</name>
<evidence type="ECO:0000259" key="1">
    <source>
        <dbReference type="Pfam" id="PF08350"/>
    </source>
</evidence>
<gene>
    <name evidence="3" type="ordered locus">Nmag_2224</name>
    <name evidence="4" type="ORF">C500_09284</name>
</gene>
<dbReference type="OrthoDB" id="330490at2157"/>
<proteinExistence type="predicted"/>
<dbReference type="HOGENOM" id="CLU_071220_0_0_2"/>
<dbReference type="EMBL" id="AOHS01000032">
    <property type="protein sequence ID" value="ELY30135.1"/>
    <property type="molecule type" value="Genomic_DNA"/>
</dbReference>
<keyword evidence="5" id="KW-1185">Reference proteome</keyword>
<dbReference type="RefSeq" id="WP_004267244.1">
    <property type="nucleotide sequence ID" value="NC_013922.1"/>
</dbReference>
<dbReference type="GeneID" id="8825073"/>
<dbReference type="eggNOG" id="arCOG04362">
    <property type="taxonomic scope" value="Archaea"/>
</dbReference>
<sequence length="253" mass="28079">MDSIEKLELLVRSPVRIQLLEHLSAQPATVNQLESEFDVHRRTIIRNLDSLETSGWVAVHQRNYHLTPAVELFLTELIDVLDRLSTASQLAAFFEYVPPEDIDIPLSAFKDITVVRSDSDNPHDPLMTVQEAVSMASTIRMVIPVVSPIYAQIYAEAIADNSIVETVLTAGAAKALQEGSNQKLDAILDDSDARTYLVDRKVPYGLLITDQSVLVGGYDDGVLRVVLEGDSPPFRQWARTAYAHQQEVAKQLA</sequence>
<dbReference type="InterPro" id="IPR036388">
    <property type="entry name" value="WH-like_DNA-bd_sf"/>
</dbReference>
<dbReference type="KEGG" id="nmg:Nmag_2224"/>
<reference evidence="3" key="4">
    <citation type="submission" date="2016-09" db="EMBL/GenBank/DDBJ databases">
        <authorList>
            <person name="Pfeiffer F."/>
        </authorList>
    </citation>
    <scope>NUCLEOTIDE SEQUENCE</scope>
    <source>
        <strain evidence="3">ATCC 43099</strain>
    </source>
</reference>
<feature type="domain" description="HVO-A0261-like N-terminal" evidence="2">
    <location>
        <begin position="5"/>
        <end position="88"/>
    </location>
</feature>
<dbReference type="PATRIC" id="fig|547559.17.peg.1830"/>
<dbReference type="PaxDb" id="547559-Nmag_2224"/>
<evidence type="ECO:0000259" key="2">
    <source>
        <dbReference type="Pfam" id="PF25213"/>
    </source>
</evidence>